<name>A0A8S9YL91_9TREM</name>
<evidence type="ECO:0000256" key="5">
    <source>
        <dbReference type="ARBA" id="ARBA00022692"/>
    </source>
</evidence>
<accession>A0A8S9YL91</accession>
<evidence type="ECO:0000256" key="2">
    <source>
        <dbReference type="ARBA" id="ARBA00007856"/>
    </source>
</evidence>
<comment type="subcellular location">
    <subcellularLocation>
        <location evidence="1">Mitochondrion inner membrane</location>
        <topology evidence="1">Single-pass membrane protein</topology>
    </subcellularLocation>
</comment>
<dbReference type="Pfam" id="PF05365">
    <property type="entry name" value="UCR_UQCRX_QCR9"/>
    <property type="match status" value="1"/>
</dbReference>
<dbReference type="SUPFAM" id="SSF81514">
    <property type="entry name" value="Subunit X (non-heme 7 kDa protein) of cytochrome bc1 complex (Ubiquinol-cytochrome c reductase)"/>
    <property type="match status" value="1"/>
</dbReference>
<keyword evidence="3" id="KW-0813">Transport</keyword>
<reference evidence="11" key="1">
    <citation type="submission" date="2019-07" db="EMBL/GenBank/DDBJ databases">
        <title>Annotation for the trematode Paragonimus miyazaki's.</title>
        <authorList>
            <person name="Choi Y.-J."/>
        </authorList>
    </citation>
    <scope>NUCLEOTIDE SEQUENCE</scope>
    <source>
        <strain evidence="11">Japan</strain>
    </source>
</reference>
<protein>
    <submittedName>
        <fullName evidence="11">Uncharacterized protein</fullName>
    </submittedName>
</protein>
<keyword evidence="7" id="KW-0249">Electron transport</keyword>
<dbReference type="AlphaFoldDB" id="A0A8S9YL91"/>
<comment type="similarity">
    <text evidence="2">Belongs to the UQCR10/QCR9 family.</text>
</comment>
<dbReference type="Gene3D" id="1.20.5.260">
    <property type="entry name" value="Cytochrome b-c1 complex subunit 9"/>
    <property type="match status" value="1"/>
</dbReference>
<keyword evidence="6" id="KW-0999">Mitochondrion inner membrane</keyword>
<organism evidence="11 12">
    <name type="scientific">Paragonimus skrjabini miyazakii</name>
    <dbReference type="NCBI Taxonomy" id="59628"/>
    <lineage>
        <taxon>Eukaryota</taxon>
        <taxon>Metazoa</taxon>
        <taxon>Spiralia</taxon>
        <taxon>Lophotrochozoa</taxon>
        <taxon>Platyhelminthes</taxon>
        <taxon>Trematoda</taxon>
        <taxon>Digenea</taxon>
        <taxon>Plagiorchiida</taxon>
        <taxon>Troglotremata</taxon>
        <taxon>Troglotrematidae</taxon>
        <taxon>Paragonimus</taxon>
    </lineage>
</organism>
<evidence type="ECO:0000256" key="10">
    <source>
        <dbReference type="ARBA" id="ARBA00023136"/>
    </source>
</evidence>
<dbReference type="OrthoDB" id="44067at2759"/>
<comment type="caution">
    <text evidence="11">The sequence shown here is derived from an EMBL/GenBank/DDBJ whole genome shotgun (WGS) entry which is preliminary data.</text>
</comment>
<evidence type="ECO:0000256" key="8">
    <source>
        <dbReference type="ARBA" id="ARBA00022989"/>
    </source>
</evidence>
<dbReference type="Proteomes" id="UP000822476">
    <property type="component" value="Unassembled WGS sequence"/>
</dbReference>
<dbReference type="GO" id="GO:0005743">
    <property type="term" value="C:mitochondrial inner membrane"/>
    <property type="evidence" value="ECO:0007669"/>
    <property type="project" value="UniProtKB-SubCell"/>
</dbReference>
<dbReference type="GO" id="GO:0006122">
    <property type="term" value="P:mitochondrial electron transport, ubiquinol to cytochrome c"/>
    <property type="evidence" value="ECO:0007669"/>
    <property type="project" value="InterPro"/>
</dbReference>
<evidence type="ECO:0000256" key="6">
    <source>
        <dbReference type="ARBA" id="ARBA00022792"/>
    </source>
</evidence>
<dbReference type="InterPro" id="IPR036656">
    <property type="entry name" value="QCR9_sf"/>
</dbReference>
<evidence type="ECO:0000256" key="9">
    <source>
        <dbReference type="ARBA" id="ARBA00023128"/>
    </source>
</evidence>
<dbReference type="GO" id="GO:0045275">
    <property type="term" value="C:respiratory chain complex III"/>
    <property type="evidence" value="ECO:0007669"/>
    <property type="project" value="InterPro"/>
</dbReference>
<dbReference type="InterPro" id="IPR008027">
    <property type="entry name" value="QCR9"/>
</dbReference>
<keyword evidence="8" id="KW-1133">Transmembrane helix</keyword>
<proteinExistence type="inferred from homology"/>
<evidence type="ECO:0000256" key="1">
    <source>
        <dbReference type="ARBA" id="ARBA00004434"/>
    </source>
</evidence>
<keyword evidence="9" id="KW-0496">Mitochondrion</keyword>
<sequence>MLHKFYASVLRYPSRLFLAVVVSAVGFEFILNDVTDKIFLSVNQGKLWRDVIGTRGPGWRHKSPGSNKQPTKTGCSTALEDFSSYRERSKLPTQQHLKRTASNQWLASV</sequence>
<gene>
    <name evidence="11" type="ORF">EG68_09032</name>
</gene>
<evidence type="ECO:0000313" key="11">
    <source>
        <dbReference type="EMBL" id="KAF7255554.1"/>
    </source>
</evidence>
<keyword evidence="4" id="KW-0679">Respiratory chain</keyword>
<keyword evidence="10" id="KW-0472">Membrane</keyword>
<evidence type="ECO:0000256" key="4">
    <source>
        <dbReference type="ARBA" id="ARBA00022660"/>
    </source>
</evidence>
<dbReference type="EMBL" id="JTDE01003869">
    <property type="protein sequence ID" value="KAF7255554.1"/>
    <property type="molecule type" value="Genomic_DNA"/>
</dbReference>
<keyword evidence="5" id="KW-0812">Transmembrane</keyword>
<keyword evidence="12" id="KW-1185">Reference proteome</keyword>
<evidence type="ECO:0000256" key="7">
    <source>
        <dbReference type="ARBA" id="ARBA00022982"/>
    </source>
</evidence>
<evidence type="ECO:0000256" key="3">
    <source>
        <dbReference type="ARBA" id="ARBA00022448"/>
    </source>
</evidence>
<evidence type="ECO:0000313" key="12">
    <source>
        <dbReference type="Proteomes" id="UP000822476"/>
    </source>
</evidence>